<keyword evidence="2" id="KW-1185">Reference proteome</keyword>
<gene>
    <name evidence="1" type="ORF">HAQ05_27915</name>
</gene>
<dbReference type="RefSeq" id="WP_190427611.1">
    <property type="nucleotide sequence ID" value="NZ_JAAOCA010000106.1"/>
</dbReference>
<accession>A0ABR7ZB22</accession>
<organism evidence="1 2">
    <name type="scientific">Pseudomonas typographi</name>
    <dbReference type="NCBI Taxonomy" id="2715964"/>
    <lineage>
        <taxon>Bacteria</taxon>
        <taxon>Pseudomonadati</taxon>
        <taxon>Pseudomonadota</taxon>
        <taxon>Gammaproteobacteria</taxon>
        <taxon>Pseudomonadales</taxon>
        <taxon>Pseudomonadaceae</taxon>
        <taxon>Pseudomonas</taxon>
    </lineage>
</organism>
<name>A0ABR7ZB22_9PSED</name>
<reference evidence="1 2" key="1">
    <citation type="journal article" date="2020" name="Insects">
        <title>Bacteria Belonging to Pseudomonas typographi sp. nov. from the Bark Beetle Ips typographus Have Genomic Potential to Aid in the Host Ecology.</title>
        <authorList>
            <person name="Peral-Aranega E."/>
            <person name="Saati-Santamaria Z."/>
            <person name="Kolarik M."/>
            <person name="Rivas R."/>
            <person name="Garcia-Fraile P."/>
        </authorList>
    </citation>
    <scope>NUCLEOTIDE SEQUENCE [LARGE SCALE GENOMIC DNA]</scope>
    <source>
        <strain evidence="1 2">CA3A</strain>
    </source>
</reference>
<proteinExistence type="predicted"/>
<comment type="caution">
    <text evidence="1">The sequence shown here is derived from an EMBL/GenBank/DDBJ whole genome shotgun (WGS) entry which is preliminary data.</text>
</comment>
<sequence>MKVLDAGTGMLPGRLQRYGREFEVYRCPDHRNDDCGMCGGTGFRQICNQTACHENGCQGHCSRTADDFRAQQKR</sequence>
<dbReference type="EMBL" id="JAAOCA010000106">
    <property type="protein sequence ID" value="MBD1602498.1"/>
    <property type="molecule type" value="Genomic_DNA"/>
</dbReference>
<dbReference type="Proteomes" id="UP000805841">
    <property type="component" value="Unassembled WGS sequence"/>
</dbReference>
<evidence type="ECO:0000313" key="1">
    <source>
        <dbReference type="EMBL" id="MBD1602498.1"/>
    </source>
</evidence>
<protein>
    <submittedName>
        <fullName evidence="1">Uncharacterized protein</fullName>
    </submittedName>
</protein>
<evidence type="ECO:0000313" key="2">
    <source>
        <dbReference type="Proteomes" id="UP000805841"/>
    </source>
</evidence>